<dbReference type="GO" id="GO:0080043">
    <property type="term" value="F:quercetin 3-O-glucosyltransferase activity"/>
    <property type="evidence" value="ECO:0007669"/>
    <property type="project" value="TreeGrafter"/>
</dbReference>
<protein>
    <submittedName>
        <fullName evidence="2">Uncharacterized protein</fullName>
    </submittedName>
</protein>
<proteinExistence type="inferred from homology"/>
<evidence type="ECO:0000256" key="1">
    <source>
        <dbReference type="ARBA" id="ARBA00009995"/>
    </source>
</evidence>
<reference evidence="2" key="1">
    <citation type="submission" date="2022-12" db="EMBL/GenBank/DDBJ databases">
        <title>Draft genome assemblies for two species of Escallonia (Escalloniales).</title>
        <authorList>
            <person name="Chanderbali A."/>
            <person name="Dervinis C."/>
            <person name="Anghel I."/>
            <person name="Soltis D."/>
            <person name="Soltis P."/>
            <person name="Zapata F."/>
        </authorList>
    </citation>
    <scope>NUCLEOTIDE SEQUENCE</scope>
    <source>
        <strain evidence="2">UCBG64.0493</strain>
        <tissue evidence="2">Leaf</tissue>
    </source>
</reference>
<dbReference type="GO" id="GO:0080044">
    <property type="term" value="F:quercetin 7-O-glucosyltransferase activity"/>
    <property type="evidence" value="ECO:0007669"/>
    <property type="project" value="TreeGrafter"/>
</dbReference>
<dbReference type="SUPFAM" id="SSF53756">
    <property type="entry name" value="UDP-Glycosyltransferase/glycogen phosphorylase"/>
    <property type="match status" value="1"/>
</dbReference>
<dbReference type="PANTHER" id="PTHR11926:SF774">
    <property type="entry name" value="UDP-GLYCOSYLTRANSFERASE 85A1-RELATED"/>
    <property type="match status" value="1"/>
</dbReference>
<keyword evidence="3" id="KW-1185">Reference proteome</keyword>
<evidence type="ECO:0000313" key="2">
    <source>
        <dbReference type="EMBL" id="KAK3014578.1"/>
    </source>
</evidence>
<organism evidence="2 3">
    <name type="scientific">Escallonia herrerae</name>
    <dbReference type="NCBI Taxonomy" id="1293975"/>
    <lineage>
        <taxon>Eukaryota</taxon>
        <taxon>Viridiplantae</taxon>
        <taxon>Streptophyta</taxon>
        <taxon>Embryophyta</taxon>
        <taxon>Tracheophyta</taxon>
        <taxon>Spermatophyta</taxon>
        <taxon>Magnoliopsida</taxon>
        <taxon>eudicotyledons</taxon>
        <taxon>Gunneridae</taxon>
        <taxon>Pentapetalae</taxon>
        <taxon>asterids</taxon>
        <taxon>campanulids</taxon>
        <taxon>Escalloniales</taxon>
        <taxon>Escalloniaceae</taxon>
        <taxon>Escallonia</taxon>
    </lineage>
</organism>
<dbReference type="EMBL" id="JAVXUP010001209">
    <property type="protein sequence ID" value="KAK3014578.1"/>
    <property type="molecule type" value="Genomic_DNA"/>
</dbReference>
<comment type="caution">
    <text evidence="2">The sequence shown here is derived from an EMBL/GenBank/DDBJ whole genome shotgun (WGS) entry which is preliminary data.</text>
</comment>
<accession>A0AA89AUD5</accession>
<gene>
    <name evidence="2" type="ORF">RJ639_008910</name>
</gene>
<dbReference type="AlphaFoldDB" id="A0AA89AUD5"/>
<dbReference type="PANTHER" id="PTHR11926">
    <property type="entry name" value="GLUCOSYL/GLUCURONOSYL TRANSFERASES"/>
    <property type="match status" value="1"/>
</dbReference>
<dbReference type="Proteomes" id="UP001188597">
    <property type="component" value="Unassembled WGS sequence"/>
</dbReference>
<comment type="similarity">
    <text evidence="1">Belongs to the UDP-glycosyltransferase family.</text>
</comment>
<sequence length="194" mass="21198">MASPDLFGKPHAVCIPFPAKGHIKPMLKLAKLLHLKGFHITSVNIESNHQRLLKSPGPCALGGLSSFRFETIPDGRHTSDIDATQDIPLLCDSASKNSLGPFRDLLSKLNDSASMDVSPVTCVVSDGAMSFTLTAAEELHAKCITNGYLDEVIDWIPGMKGIRLKDIPTFIRTTNRNDIMLNYIIGEIERAQKA</sequence>
<dbReference type="Gene3D" id="3.40.50.2000">
    <property type="entry name" value="Glycogen Phosphorylase B"/>
    <property type="match status" value="2"/>
</dbReference>
<name>A0AA89AUD5_9ASTE</name>
<evidence type="ECO:0000313" key="3">
    <source>
        <dbReference type="Proteomes" id="UP001188597"/>
    </source>
</evidence>